<keyword evidence="2" id="KW-0472">Membrane</keyword>
<evidence type="ECO:0000256" key="2">
    <source>
        <dbReference type="SAM" id="Phobius"/>
    </source>
</evidence>
<comment type="caution">
    <text evidence="3">The sequence shown here is derived from an EMBL/GenBank/DDBJ whole genome shotgun (WGS) entry which is preliminary data.</text>
</comment>
<reference evidence="3 4" key="1">
    <citation type="submission" date="2024-08" db="EMBL/GenBank/DDBJ databases">
        <authorList>
            <person name="Cucini C."/>
            <person name="Frati F."/>
        </authorList>
    </citation>
    <scope>NUCLEOTIDE SEQUENCE [LARGE SCALE GENOMIC DNA]</scope>
</reference>
<proteinExistence type="predicted"/>
<sequence>MYSQQNQDGNYPPPPQGFQTQPQFGATYPPILPIESSGEAPSNPHPTHLIVTKDGRSYKVEILATGASPSQFSIVGGAQPQQMSYWNESGGGEAGAQGATENDGLPQHERTSTCATCWFWVKCCGGTIGVIAIVLLFIAAKIFKKWSRMERRKEEAENGYSG</sequence>
<organism evidence="3 4">
    <name type="scientific">Orchesella dallaii</name>
    <dbReference type="NCBI Taxonomy" id="48710"/>
    <lineage>
        <taxon>Eukaryota</taxon>
        <taxon>Metazoa</taxon>
        <taxon>Ecdysozoa</taxon>
        <taxon>Arthropoda</taxon>
        <taxon>Hexapoda</taxon>
        <taxon>Collembola</taxon>
        <taxon>Entomobryomorpha</taxon>
        <taxon>Entomobryoidea</taxon>
        <taxon>Orchesellidae</taxon>
        <taxon>Orchesellinae</taxon>
        <taxon>Orchesella</taxon>
    </lineage>
</organism>
<accession>A0ABP1RVC9</accession>
<dbReference type="EMBL" id="CAXLJM020000112">
    <property type="protein sequence ID" value="CAL8136786.1"/>
    <property type="molecule type" value="Genomic_DNA"/>
</dbReference>
<feature type="region of interest" description="Disordered" evidence="1">
    <location>
        <begin position="1"/>
        <end position="45"/>
    </location>
</feature>
<dbReference type="Proteomes" id="UP001642540">
    <property type="component" value="Unassembled WGS sequence"/>
</dbReference>
<name>A0ABP1RVC9_9HEXA</name>
<keyword evidence="2" id="KW-1133">Transmembrane helix</keyword>
<keyword evidence="2" id="KW-0812">Transmembrane</keyword>
<feature type="transmembrane region" description="Helical" evidence="2">
    <location>
        <begin position="118"/>
        <end position="143"/>
    </location>
</feature>
<evidence type="ECO:0000256" key="1">
    <source>
        <dbReference type="SAM" id="MobiDB-lite"/>
    </source>
</evidence>
<gene>
    <name evidence="3" type="ORF">ODALV1_LOCUS26611</name>
</gene>
<evidence type="ECO:0000313" key="3">
    <source>
        <dbReference type="EMBL" id="CAL8136786.1"/>
    </source>
</evidence>
<keyword evidence="4" id="KW-1185">Reference proteome</keyword>
<feature type="region of interest" description="Disordered" evidence="1">
    <location>
        <begin position="83"/>
        <end position="107"/>
    </location>
</feature>
<protein>
    <submittedName>
        <fullName evidence="3">Uncharacterized protein</fullName>
    </submittedName>
</protein>
<evidence type="ECO:0000313" key="4">
    <source>
        <dbReference type="Proteomes" id="UP001642540"/>
    </source>
</evidence>